<evidence type="ECO:0000259" key="8">
    <source>
        <dbReference type="Pfam" id="PF03176"/>
    </source>
</evidence>
<gene>
    <name evidence="9" type="ORF">EXE63_29425</name>
</gene>
<comment type="subcellular location">
    <subcellularLocation>
        <location evidence="1">Cell membrane</location>
        <topology evidence="1">Multi-pass membrane protein</topology>
    </subcellularLocation>
</comment>
<evidence type="ECO:0000256" key="5">
    <source>
        <dbReference type="ARBA" id="ARBA00022989"/>
    </source>
</evidence>
<keyword evidence="10" id="KW-1185">Reference proteome</keyword>
<dbReference type="GO" id="GO:0005886">
    <property type="term" value="C:plasma membrane"/>
    <property type="evidence" value="ECO:0007669"/>
    <property type="project" value="UniProtKB-SubCell"/>
</dbReference>
<dbReference type="Proteomes" id="UP000501849">
    <property type="component" value="Chromosome"/>
</dbReference>
<dbReference type="RefSeq" id="WP_168144868.1">
    <property type="nucleotide sequence ID" value="NZ_CBCSDT010000008.1"/>
</dbReference>
<sequence>MGWRAPGSRRAAVLIVGLWLAVAGAANLAVPQLERVVHEHARSFMPDDAPSSVAAVRSAQLFGDSTDNNLNYVVLERAGGPLGEDDRAYYGRLTAALHADTEHVRTVTDLWSDPLTESFAVSADGHAVTVMLRLTGVLGTTPAAEAVQAVRSAVDAANPPSGLEVFVTGPGATIVDEFTAIDRQLLMITAVTVGLILVLLLLVYRSPAAAMIPLFSVGLALGVARPIASALGAAGVIEVSLFSVALVAAMMLGAGTDYAIFLIGRYQEGLRDGLDSTRALAAAQRGVAPVVAGSALTVAIALACLGFAEVGMFRSAGIPSAIGILVVMAASLSLTPALIGLSGGAGMLATKPSRTTRRWRRVGAVLARWPAPILVTALAALALLASPAAGIRIGWDEPAAAPAGTGSNLGYAAAERHFEDNQLLSAVVAVQADHDVRNPAGLIAVERVTRAVMEIPGVRVVQSPSRPAGTVPEETTLAGQLGRIGDELAAGVGEFDDRLGGIDELDAILDDMAAALSGMRHGLRGSAAGLGEVSEAAADMQRGTSDLQSTAESAAGRLDPLRGFVAATPHCSANPICAVAQQIVTPVDDVVAGTAVLTAGVHTLSGGTVTATSALGGLPADIDTMTAALARARAAMADTTSQLGSVGPRLDEFTGYLREAATAFEGSAAGGFYAPHRALTDPRMAAALDRLIAPDGRAFYLLVYGTGKEWGVDGAARTVSIGSAVTEATKEGTLRPVAVYLAGVGPATLDLQQMVAGDTRLLVITTLALIFAIVALLMRSPVAGLVIVGTVALSYAAALGASVFIWQHLLGLELHWAVGPIAFIALVAVGADYNLLLAMRIREETRSVRLRTGIIRAVGATGGVVTTAGVIFGITMLALLASSVLSIAQIGLTIGVGLLIDTMIVRTFVLPTLMVLLGRWFWWPRRPWSGRGDEQVVGGFVPVVQVDGVGQRAAP</sequence>
<comment type="similarity">
    <text evidence="2">Belongs to the resistance-nodulation-cell division (RND) (TC 2.A.6) family. MmpL subfamily.</text>
</comment>
<feature type="transmembrane region" description="Helical" evidence="7">
    <location>
        <begin position="814"/>
        <end position="836"/>
    </location>
</feature>
<dbReference type="KEGG" id="mfre:EXE63_29425"/>
<evidence type="ECO:0000256" key="3">
    <source>
        <dbReference type="ARBA" id="ARBA00022475"/>
    </source>
</evidence>
<dbReference type="InterPro" id="IPR050545">
    <property type="entry name" value="Mycobact_MmpL"/>
</dbReference>
<dbReference type="Gene3D" id="1.20.1640.10">
    <property type="entry name" value="Multidrug efflux transporter AcrB transmembrane domain"/>
    <property type="match status" value="2"/>
</dbReference>
<reference evidence="9 10" key="1">
    <citation type="submission" date="2019-04" db="EMBL/GenBank/DDBJ databases">
        <title>Draft, Whole-Genome Sequence of the Anthracene-degrading Mycobacterium frederiksbergense LB501T, Isolated from a Polycyclic Aromatic Hydrocarbon (PAH)-Contaminated Soil.</title>
        <authorList>
            <person name="Augelletti F."/>
        </authorList>
    </citation>
    <scope>NUCLEOTIDE SEQUENCE [LARGE SCALE GENOMIC DNA]</scope>
    <source>
        <strain evidence="9 10">LB 501T</strain>
    </source>
</reference>
<feature type="domain" description="Membrane transport protein MMPL" evidence="8">
    <location>
        <begin position="44"/>
        <end position="373"/>
    </location>
</feature>
<feature type="transmembrane region" description="Helical" evidence="7">
    <location>
        <begin position="761"/>
        <end position="778"/>
    </location>
</feature>
<evidence type="ECO:0000256" key="7">
    <source>
        <dbReference type="SAM" id="Phobius"/>
    </source>
</evidence>
<keyword evidence="3" id="KW-1003">Cell membrane</keyword>
<feature type="transmembrane region" description="Helical" evidence="7">
    <location>
        <begin position="185"/>
        <end position="204"/>
    </location>
</feature>
<feature type="transmembrane region" description="Helical" evidence="7">
    <location>
        <begin position="362"/>
        <end position="384"/>
    </location>
</feature>
<dbReference type="AlphaFoldDB" id="A0A6H0SBK0"/>
<feature type="domain" description="Membrane transport protein MMPL" evidence="8">
    <location>
        <begin position="649"/>
        <end position="926"/>
    </location>
</feature>
<feature type="transmembrane region" description="Helical" evidence="7">
    <location>
        <begin position="287"/>
        <end position="308"/>
    </location>
</feature>
<dbReference type="InterPro" id="IPR004869">
    <property type="entry name" value="MMPL_dom"/>
</dbReference>
<evidence type="ECO:0000256" key="2">
    <source>
        <dbReference type="ARBA" id="ARBA00010157"/>
    </source>
</evidence>
<feature type="transmembrane region" description="Helical" evidence="7">
    <location>
        <begin position="320"/>
        <end position="341"/>
    </location>
</feature>
<protein>
    <submittedName>
        <fullName evidence="9">RND family transporter</fullName>
    </submittedName>
</protein>
<feature type="transmembrane region" description="Helical" evidence="7">
    <location>
        <begin position="887"/>
        <end position="917"/>
    </location>
</feature>
<name>A0A6H0SBK0_9MYCO</name>
<feature type="transmembrane region" description="Helical" evidence="7">
    <location>
        <begin position="241"/>
        <end position="266"/>
    </location>
</feature>
<keyword evidence="6 7" id="KW-0472">Membrane</keyword>
<feature type="transmembrane region" description="Helical" evidence="7">
    <location>
        <begin position="785"/>
        <end position="808"/>
    </location>
</feature>
<keyword evidence="5 7" id="KW-1133">Transmembrane helix</keyword>
<evidence type="ECO:0000313" key="10">
    <source>
        <dbReference type="Proteomes" id="UP000501849"/>
    </source>
</evidence>
<dbReference type="PANTHER" id="PTHR33406:SF6">
    <property type="entry name" value="MEMBRANE PROTEIN YDGH-RELATED"/>
    <property type="match status" value="1"/>
</dbReference>
<feature type="transmembrane region" description="Helical" evidence="7">
    <location>
        <begin position="857"/>
        <end position="881"/>
    </location>
</feature>
<accession>A0A6H0SBK0</accession>
<evidence type="ECO:0000313" key="9">
    <source>
        <dbReference type="EMBL" id="QIV84540.1"/>
    </source>
</evidence>
<proteinExistence type="inferred from homology"/>
<organism evidence="9 10">
    <name type="scientific">Mycolicibacterium frederiksbergense</name>
    <dbReference type="NCBI Taxonomy" id="117567"/>
    <lineage>
        <taxon>Bacteria</taxon>
        <taxon>Bacillati</taxon>
        <taxon>Actinomycetota</taxon>
        <taxon>Actinomycetes</taxon>
        <taxon>Mycobacteriales</taxon>
        <taxon>Mycobacteriaceae</taxon>
        <taxon>Mycolicibacterium</taxon>
    </lineage>
</organism>
<keyword evidence="4 7" id="KW-0812">Transmembrane</keyword>
<evidence type="ECO:0000256" key="4">
    <source>
        <dbReference type="ARBA" id="ARBA00022692"/>
    </source>
</evidence>
<evidence type="ECO:0000256" key="6">
    <source>
        <dbReference type="ARBA" id="ARBA00023136"/>
    </source>
</evidence>
<dbReference type="SUPFAM" id="SSF82866">
    <property type="entry name" value="Multidrug efflux transporter AcrB transmembrane domain"/>
    <property type="match status" value="2"/>
</dbReference>
<dbReference type="EMBL" id="CP038799">
    <property type="protein sequence ID" value="QIV84540.1"/>
    <property type="molecule type" value="Genomic_DNA"/>
</dbReference>
<dbReference type="Pfam" id="PF03176">
    <property type="entry name" value="MMPL"/>
    <property type="match status" value="2"/>
</dbReference>
<dbReference type="PANTHER" id="PTHR33406">
    <property type="entry name" value="MEMBRANE PROTEIN MJ1562-RELATED"/>
    <property type="match status" value="1"/>
</dbReference>
<feature type="transmembrane region" description="Helical" evidence="7">
    <location>
        <begin position="211"/>
        <end position="235"/>
    </location>
</feature>
<evidence type="ECO:0000256" key="1">
    <source>
        <dbReference type="ARBA" id="ARBA00004651"/>
    </source>
</evidence>